<feature type="region of interest" description="Disordered" evidence="1">
    <location>
        <begin position="325"/>
        <end position="353"/>
    </location>
</feature>
<evidence type="ECO:0000313" key="3">
    <source>
        <dbReference type="Proteomes" id="UP000266272"/>
    </source>
</evidence>
<feature type="region of interest" description="Disordered" evidence="1">
    <location>
        <begin position="231"/>
        <end position="302"/>
    </location>
</feature>
<dbReference type="AlphaFoldDB" id="A0A395NMV1"/>
<dbReference type="InterPro" id="IPR051642">
    <property type="entry name" value="SWI6-like"/>
</dbReference>
<dbReference type="GO" id="GO:0006357">
    <property type="term" value="P:regulation of transcription by RNA polymerase II"/>
    <property type="evidence" value="ECO:0007669"/>
    <property type="project" value="UniProtKB-ARBA"/>
</dbReference>
<dbReference type="EMBL" id="PXOA01000290">
    <property type="protein sequence ID" value="RFU77271.1"/>
    <property type="molecule type" value="Genomic_DNA"/>
</dbReference>
<name>A0A395NMV1_TRIAR</name>
<dbReference type="PANTHER" id="PTHR43828">
    <property type="entry name" value="ASPARAGINASE"/>
    <property type="match status" value="1"/>
</dbReference>
<protein>
    <submittedName>
        <fullName evidence="2">Apses transcription factor xbp1</fullName>
    </submittedName>
</protein>
<gene>
    <name evidence="2" type="ORF">TARUN_4947</name>
</gene>
<organism evidence="2 3">
    <name type="scientific">Trichoderma arundinaceum</name>
    <dbReference type="NCBI Taxonomy" id="490622"/>
    <lineage>
        <taxon>Eukaryota</taxon>
        <taxon>Fungi</taxon>
        <taxon>Dikarya</taxon>
        <taxon>Ascomycota</taxon>
        <taxon>Pezizomycotina</taxon>
        <taxon>Sordariomycetes</taxon>
        <taxon>Hypocreomycetidae</taxon>
        <taxon>Hypocreales</taxon>
        <taxon>Hypocreaceae</taxon>
        <taxon>Trichoderma</taxon>
    </lineage>
</organism>
<accession>A0A395NMV1</accession>
<keyword evidence="3" id="KW-1185">Reference proteome</keyword>
<evidence type="ECO:0000256" key="1">
    <source>
        <dbReference type="SAM" id="MobiDB-lite"/>
    </source>
</evidence>
<dbReference type="InterPro" id="IPR036887">
    <property type="entry name" value="HTH_APSES_sf"/>
</dbReference>
<feature type="compositionally biased region" description="Basic residues" evidence="1">
    <location>
        <begin position="342"/>
        <end position="353"/>
    </location>
</feature>
<dbReference type="GO" id="GO:0003677">
    <property type="term" value="F:DNA binding"/>
    <property type="evidence" value="ECO:0007669"/>
    <property type="project" value="InterPro"/>
</dbReference>
<reference evidence="2 3" key="1">
    <citation type="journal article" date="2018" name="PLoS Pathog.">
        <title>Evolution of structural diversity of trichothecenes, a family of toxins produced by plant pathogenic and entomopathogenic fungi.</title>
        <authorList>
            <person name="Proctor R.H."/>
            <person name="McCormick S.P."/>
            <person name="Kim H.S."/>
            <person name="Cardoza R.E."/>
            <person name="Stanley A.M."/>
            <person name="Lindo L."/>
            <person name="Kelly A."/>
            <person name="Brown D.W."/>
            <person name="Lee T."/>
            <person name="Vaughan M.M."/>
            <person name="Alexander N.J."/>
            <person name="Busman M."/>
            <person name="Gutierrez S."/>
        </authorList>
    </citation>
    <scope>NUCLEOTIDE SEQUENCE [LARGE SCALE GENOMIC DNA]</scope>
    <source>
        <strain evidence="2 3">IBT 40837</strain>
    </source>
</reference>
<feature type="compositionally biased region" description="Basic and acidic residues" evidence="1">
    <location>
        <begin position="231"/>
        <end position="241"/>
    </location>
</feature>
<dbReference type="Proteomes" id="UP000266272">
    <property type="component" value="Unassembled WGS sequence"/>
</dbReference>
<feature type="compositionally biased region" description="Basic and acidic residues" evidence="1">
    <location>
        <begin position="260"/>
        <end position="272"/>
    </location>
</feature>
<dbReference type="Gene3D" id="3.10.260.10">
    <property type="entry name" value="Transcription regulator HTH, APSES-type DNA-binding domain"/>
    <property type="match status" value="1"/>
</dbReference>
<dbReference type="GO" id="GO:0030907">
    <property type="term" value="C:MBF transcription complex"/>
    <property type="evidence" value="ECO:0007669"/>
    <property type="project" value="TreeGrafter"/>
</dbReference>
<dbReference type="SUPFAM" id="SSF54616">
    <property type="entry name" value="DNA-binding domain of Mlu1-box binding protein MBP1"/>
    <property type="match status" value="1"/>
</dbReference>
<evidence type="ECO:0000313" key="2">
    <source>
        <dbReference type="EMBL" id="RFU77271.1"/>
    </source>
</evidence>
<dbReference type="GO" id="GO:0033309">
    <property type="term" value="C:SBF transcription complex"/>
    <property type="evidence" value="ECO:0007669"/>
    <property type="project" value="TreeGrafter"/>
</dbReference>
<proteinExistence type="predicted"/>
<comment type="caution">
    <text evidence="2">The sequence shown here is derived from an EMBL/GenBank/DDBJ whole genome shotgun (WGS) entry which is preliminary data.</text>
</comment>
<dbReference type="PANTHER" id="PTHR43828:SF5">
    <property type="entry name" value="TRANSCRIPTIONAL REPRESSOR XBP1"/>
    <property type="match status" value="1"/>
</dbReference>
<feature type="compositionally biased region" description="Basic and acidic residues" evidence="1">
    <location>
        <begin position="292"/>
        <end position="302"/>
    </location>
</feature>
<dbReference type="STRING" id="490622.A0A395NMV1"/>
<dbReference type="OrthoDB" id="5562739at2759"/>
<sequence>MAKAKLQGPINFAPFEDIDQASYQEMCRFRVIPFGQIRQNCEHIPYNSSKKDFFEKTGRESIEVFKYEFRLPGEDISYTVMWDYNVGLVRMTPFFKCLGYPKMLDKNPGLRDISPSVTGGAVSAQGYWMPYRCARAGTIIEATEDVERFRHGQRSRTIKAVGGVSGSLRLGGYALRGKQENQSTSTFRLPSRPQSFWTPINGSGSNFRPLAASAPSRACEAREADTLPRVDRSTVVDRSAPERNPFLEPSSFFDGPLRAETGESERNTVEKWRLKRRRRARDEPRSTPIRLTEAHRGRKPQQELEHLKAAATLVSLQRETQHVAYSPAVAVESSDDDLPERRHQKKRPKAHSF</sequence>